<dbReference type="AlphaFoldDB" id="A0A6N7WSE9"/>
<dbReference type="EMBL" id="VUND01000001">
    <property type="protein sequence ID" value="MST59620.1"/>
    <property type="molecule type" value="Genomic_DNA"/>
</dbReference>
<dbReference type="InterPro" id="IPR001584">
    <property type="entry name" value="Integrase_cat-core"/>
</dbReference>
<dbReference type="Gene3D" id="3.30.420.10">
    <property type="entry name" value="Ribonuclease H-like superfamily/Ribonuclease H"/>
    <property type="match status" value="1"/>
</dbReference>
<evidence type="ECO:0000313" key="3">
    <source>
        <dbReference type="EMBL" id="MST59620.1"/>
    </source>
</evidence>
<dbReference type="GO" id="GO:0003676">
    <property type="term" value="F:nucleic acid binding"/>
    <property type="evidence" value="ECO:0007669"/>
    <property type="project" value="InterPro"/>
</dbReference>
<dbReference type="InterPro" id="IPR009057">
    <property type="entry name" value="Homeodomain-like_sf"/>
</dbReference>
<evidence type="ECO:0000256" key="1">
    <source>
        <dbReference type="ARBA" id="ARBA00009277"/>
    </source>
</evidence>
<accession>A0A6N7WSE9</accession>
<dbReference type="Proteomes" id="UP000434342">
    <property type="component" value="Unassembled WGS sequence"/>
</dbReference>
<gene>
    <name evidence="3" type="ORF">FYJ69_01660</name>
</gene>
<sequence>MCNKKCAGIASRIEQRWHRKLSSIRMGRLPRRKGRGPLYISLGRRTLARPRPEEERKMTVPLDTQQDIREMDARGVPRTRISRELGVSRNTVAKYADMRDMSPTAPVAPPRPHPAVDAHAAWMDAVLEEDLGAPRKQRHTAKRIFDRLVDERGYEGSYSSVCRYVARWREENEAPSARGGYLELEWAPGAAQVDFGNFRCEIAGAARDMKLLVLTLPHSNARFCTATFSERSECLCDGLRRIFEWIGRAPALLVLDNATEAGRMVRGRVTESALFSQFRAHYRCASRYCNPYSGNEKGSVENAVGFLRRNLPVPQPSVGSLDELNSILRAGCEGVNAASTCRDGRPTAEALAEDLSSMLALPGVAFDSVRWVRAKSDKRGYVEVCGNRYCAGPAWHDRELVVGVRAGSVEVLDGRGRKVAALRRSWEDGEVVRNPASLIPALVARPRAFGESTIRRDMPAPLVEAIERCDKAGRRRAFRAISRAAESSGFDAACRAAEGIFESGRVPDDASCDLLARRIAGGEEGAGGAALAVYDLLAKGAMCDAG</sequence>
<dbReference type="PANTHER" id="PTHR35004">
    <property type="entry name" value="TRANSPOSASE RV3428C-RELATED"/>
    <property type="match status" value="1"/>
</dbReference>
<reference evidence="3 4" key="1">
    <citation type="submission" date="2019-08" db="EMBL/GenBank/DDBJ databases">
        <title>In-depth cultivation of the pig gut microbiome towards novel bacterial diversity and tailored functional studies.</title>
        <authorList>
            <person name="Wylensek D."/>
            <person name="Hitch T.C.A."/>
            <person name="Clavel T."/>
        </authorList>
    </citation>
    <scope>NUCLEOTIDE SEQUENCE [LARGE SCALE GENOMIC DNA]</scope>
    <source>
        <strain evidence="3 4">WB01_CNA04</strain>
    </source>
</reference>
<evidence type="ECO:0000259" key="2">
    <source>
        <dbReference type="PROSITE" id="PS50994"/>
    </source>
</evidence>
<protein>
    <submittedName>
        <fullName evidence="3">IS21 family transposase</fullName>
    </submittedName>
</protein>
<dbReference type="PROSITE" id="PS50994">
    <property type="entry name" value="INTEGRASE"/>
    <property type="match status" value="1"/>
</dbReference>
<dbReference type="GO" id="GO:0015074">
    <property type="term" value="P:DNA integration"/>
    <property type="evidence" value="ECO:0007669"/>
    <property type="project" value="InterPro"/>
</dbReference>
<dbReference type="SUPFAM" id="SSF46689">
    <property type="entry name" value="Homeodomain-like"/>
    <property type="match status" value="1"/>
</dbReference>
<dbReference type="NCBIfam" id="NF033546">
    <property type="entry name" value="transpos_IS21"/>
    <property type="match status" value="1"/>
</dbReference>
<feature type="domain" description="Integrase catalytic" evidence="2">
    <location>
        <begin position="184"/>
        <end position="355"/>
    </location>
</feature>
<dbReference type="InterPro" id="IPR036397">
    <property type="entry name" value="RNaseH_sf"/>
</dbReference>
<evidence type="ECO:0000313" key="4">
    <source>
        <dbReference type="Proteomes" id="UP000434342"/>
    </source>
</evidence>
<dbReference type="Pfam" id="PF22483">
    <property type="entry name" value="Mu-transpos_C_2"/>
    <property type="match status" value="1"/>
</dbReference>
<dbReference type="InterPro" id="IPR054353">
    <property type="entry name" value="IstA-like_C"/>
</dbReference>
<proteinExistence type="inferred from homology"/>
<comment type="similarity">
    <text evidence="1">Belongs to the transposase IS21/IS408/IS1162 family.</text>
</comment>
<name>A0A6N7WSE9_9ACTN</name>
<organism evidence="3 4">
    <name type="scientific">Parafannyhessea umbonata</name>
    <dbReference type="NCBI Taxonomy" id="604330"/>
    <lineage>
        <taxon>Bacteria</taxon>
        <taxon>Bacillati</taxon>
        <taxon>Actinomycetota</taxon>
        <taxon>Coriobacteriia</taxon>
        <taxon>Coriobacteriales</taxon>
        <taxon>Atopobiaceae</taxon>
        <taxon>Parafannyhessea</taxon>
    </lineage>
</organism>
<comment type="caution">
    <text evidence="3">The sequence shown here is derived from an EMBL/GenBank/DDBJ whole genome shotgun (WGS) entry which is preliminary data.</text>
</comment>